<evidence type="ECO:0000256" key="2">
    <source>
        <dbReference type="ARBA" id="ARBA00010139"/>
    </source>
</evidence>
<dbReference type="InterPro" id="IPR050775">
    <property type="entry name" value="FAD-binding_Monooxygenases"/>
</dbReference>
<dbReference type="InterPro" id="IPR036188">
    <property type="entry name" value="FAD/NAD-bd_sf"/>
</dbReference>
<gene>
    <name evidence="8" type="ORF">GCM10023175_03940</name>
</gene>
<evidence type="ECO:0000256" key="5">
    <source>
        <dbReference type="ARBA" id="ARBA00022857"/>
    </source>
</evidence>
<keyword evidence="5" id="KW-0521">NADP</keyword>
<dbReference type="PRINTS" id="PR00411">
    <property type="entry name" value="PNDRDTASEI"/>
</dbReference>
<dbReference type="Proteomes" id="UP001501598">
    <property type="component" value="Unassembled WGS sequence"/>
</dbReference>
<evidence type="ECO:0000256" key="4">
    <source>
        <dbReference type="ARBA" id="ARBA00022827"/>
    </source>
</evidence>
<evidence type="ECO:0000313" key="9">
    <source>
        <dbReference type="Proteomes" id="UP001501598"/>
    </source>
</evidence>
<dbReference type="Pfam" id="PF13738">
    <property type="entry name" value="Pyr_redox_3"/>
    <property type="match status" value="1"/>
</dbReference>
<proteinExistence type="inferred from homology"/>
<organism evidence="8 9">
    <name type="scientific">Pseudonocardia xishanensis</name>
    <dbReference type="NCBI Taxonomy" id="630995"/>
    <lineage>
        <taxon>Bacteria</taxon>
        <taxon>Bacillati</taxon>
        <taxon>Actinomycetota</taxon>
        <taxon>Actinomycetes</taxon>
        <taxon>Pseudonocardiales</taxon>
        <taxon>Pseudonocardiaceae</taxon>
        <taxon>Pseudonocardia</taxon>
    </lineage>
</organism>
<evidence type="ECO:0000256" key="7">
    <source>
        <dbReference type="ARBA" id="ARBA00023033"/>
    </source>
</evidence>
<keyword evidence="7" id="KW-0503">Monooxygenase</keyword>
<dbReference type="PANTHER" id="PTHR43098">
    <property type="entry name" value="L-ORNITHINE N(5)-MONOOXYGENASE-RELATED"/>
    <property type="match status" value="1"/>
</dbReference>
<dbReference type="Gene3D" id="3.50.50.60">
    <property type="entry name" value="FAD/NAD(P)-binding domain"/>
    <property type="match status" value="2"/>
</dbReference>
<protein>
    <submittedName>
        <fullName evidence="8">NAD(P)/FAD-dependent oxidoreductase</fullName>
    </submittedName>
</protein>
<name>A0ABP8RE34_9PSEU</name>
<dbReference type="RefSeq" id="WP_345412057.1">
    <property type="nucleotide sequence ID" value="NZ_BAABGT010000005.1"/>
</dbReference>
<comment type="caution">
    <text evidence="8">The sequence shown here is derived from an EMBL/GenBank/DDBJ whole genome shotgun (WGS) entry which is preliminary data.</text>
</comment>
<keyword evidence="4" id="KW-0274">FAD</keyword>
<keyword evidence="6" id="KW-0560">Oxidoreductase</keyword>
<dbReference type="SUPFAM" id="SSF51905">
    <property type="entry name" value="FAD/NAD(P)-binding domain"/>
    <property type="match status" value="2"/>
</dbReference>
<sequence length="567" mass="61893">MARTGAAEHSQEYDAIVVGAGWAGMYVLHRMNRLGLRTVVLERGDDVGGTWYWNGYPGARCDVPSLVYSYSFDDALQQEWTWSERYARQPEIERYAQHVADRFDLRRHIVFGTTVVSAVYDEATRTWTTTTSAGVEYRSGTVVMATGAFSTPVLPDLPGLESFEGTVVHTAQWPRAGLDVDGKRAAVVGTGSSGMQAATALARSDVAELHVVQRTPNFSVPLGNGRIDEAEVAAHKRRYAEHRAAFRRHGTIFEPILDPTSTADLDDVAFEARFREAVHVRGGLEILRMFPDLLLDAAGNERIAERLRAEIARRVRDPEVAAALTPRGYALGSRRIVVEDGYYEIFDRPNVRLVDVRRTPVEVTRDGMRTSAGTVGLDVVVAATGFDSGSGALRRIEVVGRDGVTLAQRWAAGPRTYLGLTVHGFPNLFVLAGPGSPSIRSQMMDSIEQHVEWLVELLAHMRERELHVVECGRAAEDAWTDAVAEAAAATLLVRDETQYVGANVPGKPRVYAAYVGGTPRYRAICDAVAAGGYPGLRFSGASGERTSARNVAPVLEELRTPSSVGVI</sequence>
<comment type="cofactor">
    <cofactor evidence="1">
        <name>FAD</name>
        <dbReference type="ChEBI" id="CHEBI:57692"/>
    </cofactor>
</comment>
<keyword evidence="3" id="KW-0285">Flavoprotein</keyword>
<keyword evidence="9" id="KW-1185">Reference proteome</keyword>
<dbReference type="PANTHER" id="PTHR43098:SF3">
    <property type="entry name" value="L-ORNITHINE N(5)-MONOOXYGENASE-RELATED"/>
    <property type="match status" value="1"/>
</dbReference>
<evidence type="ECO:0000256" key="3">
    <source>
        <dbReference type="ARBA" id="ARBA00022630"/>
    </source>
</evidence>
<evidence type="ECO:0000256" key="6">
    <source>
        <dbReference type="ARBA" id="ARBA00023002"/>
    </source>
</evidence>
<accession>A0ABP8RE34</accession>
<reference evidence="9" key="1">
    <citation type="journal article" date="2019" name="Int. J. Syst. Evol. Microbiol.">
        <title>The Global Catalogue of Microorganisms (GCM) 10K type strain sequencing project: providing services to taxonomists for standard genome sequencing and annotation.</title>
        <authorList>
            <consortium name="The Broad Institute Genomics Platform"/>
            <consortium name="The Broad Institute Genome Sequencing Center for Infectious Disease"/>
            <person name="Wu L."/>
            <person name="Ma J."/>
        </authorList>
    </citation>
    <scope>NUCLEOTIDE SEQUENCE [LARGE SCALE GENOMIC DNA]</scope>
    <source>
        <strain evidence="9">JCM 17906</strain>
    </source>
</reference>
<comment type="similarity">
    <text evidence="2">Belongs to the FAD-binding monooxygenase family.</text>
</comment>
<dbReference type="EMBL" id="BAABGT010000005">
    <property type="protein sequence ID" value="GAA4536681.1"/>
    <property type="molecule type" value="Genomic_DNA"/>
</dbReference>
<evidence type="ECO:0000256" key="1">
    <source>
        <dbReference type="ARBA" id="ARBA00001974"/>
    </source>
</evidence>
<evidence type="ECO:0000313" key="8">
    <source>
        <dbReference type="EMBL" id="GAA4536681.1"/>
    </source>
</evidence>